<accession>A0A2P2MEK1</accession>
<name>A0A2P2MEK1_RHIMU</name>
<organism evidence="2">
    <name type="scientific">Rhizophora mucronata</name>
    <name type="common">Asiatic mangrove</name>
    <dbReference type="NCBI Taxonomy" id="61149"/>
    <lineage>
        <taxon>Eukaryota</taxon>
        <taxon>Viridiplantae</taxon>
        <taxon>Streptophyta</taxon>
        <taxon>Embryophyta</taxon>
        <taxon>Tracheophyta</taxon>
        <taxon>Spermatophyta</taxon>
        <taxon>Magnoliopsida</taxon>
        <taxon>eudicotyledons</taxon>
        <taxon>Gunneridae</taxon>
        <taxon>Pentapetalae</taxon>
        <taxon>rosids</taxon>
        <taxon>fabids</taxon>
        <taxon>Malpighiales</taxon>
        <taxon>Rhizophoraceae</taxon>
        <taxon>Rhizophora</taxon>
    </lineage>
</organism>
<reference evidence="2" key="1">
    <citation type="submission" date="2018-02" db="EMBL/GenBank/DDBJ databases">
        <title>Rhizophora mucronata_Transcriptome.</title>
        <authorList>
            <person name="Meera S.P."/>
            <person name="Sreeshan A."/>
            <person name="Augustine A."/>
        </authorList>
    </citation>
    <scope>NUCLEOTIDE SEQUENCE</scope>
    <source>
        <tissue evidence="2">Leaf</tissue>
    </source>
</reference>
<feature type="region of interest" description="Disordered" evidence="1">
    <location>
        <begin position="1"/>
        <end position="32"/>
    </location>
</feature>
<sequence>MDQKPKFPNQETNEENSFEELRANRSQFGTDNTSIENHEYSLKTVQLFL</sequence>
<evidence type="ECO:0000256" key="1">
    <source>
        <dbReference type="SAM" id="MobiDB-lite"/>
    </source>
</evidence>
<dbReference type="EMBL" id="GGEC01048191">
    <property type="protein sequence ID" value="MBX28675.1"/>
    <property type="molecule type" value="Transcribed_RNA"/>
</dbReference>
<protein>
    <submittedName>
        <fullName evidence="2">Uncharacterized protein</fullName>
    </submittedName>
</protein>
<evidence type="ECO:0000313" key="2">
    <source>
        <dbReference type="EMBL" id="MBX28675.1"/>
    </source>
</evidence>
<dbReference type="AlphaFoldDB" id="A0A2P2MEK1"/>
<proteinExistence type="predicted"/>